<evidence type="ECO:0000313" key="1">
    <source>
        <dbReference type="EMBL" id="GFZ21528.1"/>
    </source>
</evidence>
<accession>A0A7J0HER5</accession>
<protein>
    <submittedName>
        <fullName evidence="1">MATE efflux family protein</fullName>
    </submittedName>
</protein>
<proteinExistence type="predicted"/>
<dbReference type="AlphaFoldDB" id="A0A7J0HER5"/>
<dbReference type="Proteomes" id="UP000585474">
    <property type="component" value="Unassembled WGS sequence"/>
</dbReference>
<comment type="caution">
    <text evidence="1">The sequence shown here is derived from an EMBL/GenBank/DDBJ whole genome shotgun (WGS) entry which is preliminary data.</text>
</comment>
<reference evidence="1 2" key="1">
    <citation type="submission" date="2019-07" db="EMBL/GenBank/DDBJ databases">
        <title>De Novo Assembly of kiwifruit Actinidia rufa.</title>
        <authorList>
            <person name="Sugita-Konishi S."/>
            <person name="Sato K."/>
            <person name="Mori E."/>
            <person name="Abe Y."/>
            <person name="Kisaki G."/>
            <person name="Hamano K."/>
            <person name="Suezawa K."/>
            <person name="Otani M."/>
            <person name="Fukuda T."/>
            <person name="Manabe T."/>
            <person name="Gomi K."/>
            <person name="Tabuchi M."/>
            <person name="Akimitsu K."/>
            <person name="Kataoka I."/>
        </authorList>
    </citation>
    <scope>NUCLEOTIDE SEQUENCE [LARGE SCALE GENOMIC DNA]</scope>
    <source>
        <strain evidence="2">cv. Fuchu</strain>
    </source>
</reference>
<evidence type="ECO:0000313" key="2">
    <source>
        <dbReference type="Proteomes" id="UP000585474"/>
    </source>
</evidence>
<dbReference type="OrthoDB" id="2126698at2759"/>
<organism evidence="1 2">
    <name type="scientific">Actinidia rufa</name>
    <dbReference type="NCBI Taxonomy" id="165716"/>
    <lineage>
        <taxon>Eukaryota</taxon>
        <taxon>Viridiplantae</taxon>
        <taxon>Streptophyta</taxon>
        <taxon>Embryophyta</taxon>
        <taxon>Tracheophyta</taxon>
        <taxon>Spermatophyta</taxon>
        <taxon>Magnoliopsida</taxon>
        <taxon>eudicotyledons</taxon>
        <taxon>Gunneridae</taxon>
        <taxon>Pentapetalae</taxon>
        <taxon>asterids</taxon>
        <taxon>Ericales</taxon>
        <taxon>Actinidiaceae</taxon>
        <taxon>Actinidia</taxon>
    </lineage>
</organism>
<gene>
    <name evidence="1" type="ORF">Acr_29g0006900</name>
</gene>
<sequence length="94" mass="10101">MKYSSFCAKTRVPISLESQYDLNIVYDTGIPLGFGAAVSAAVSTRGSNELGAGNPQGARLAVVFCVMPHGHRGYDNEHNPLRHSTRVCCVMSKS</sequence>
<dbReference type="EMBL" id="BJWL01000029">
    <property type="protein sequence ID" value="GFZ21528.1"/>
    <property type="molecule type" value="Genomic_DNA"/>
</dbReference>
<keyword evidence="2" id="KW-1185">Reference proteome</keyword>
<name>A0A7J0HER5_9ERIC</name>